<evidence type="ECO:0000313" key="2">
    <source>
        <dbReference type="Proteomes" id="UP001164250"/>
    </source>
</evidence>
<comment type="caution">
    <text evidence="1">The sequence shown here is derived from an EMBL/GenBank/DDBJ whole genome shotgun (WGS) entry which is preliminary data.</text>
</comment>
<gene>
    <name evidence="1" type="ORF">Patl1_11717</name>
</gene>
<dbReference type="EMBL" id="CM047908">
    <property type="protein sequence ID" value="KAJ0080951.1"/>
    <property type="molecule type" value="Genomic_DNA"/>
</dbReference>
<dbReference type="Proteomes" id="UP001164250">
    <property type="component" value="Chromosome 12"/>
</dbReference>
<accession>A0ACC1A448</accession>
<reference evidence="2" key="1">
    <citation type="journal article" date="2023" name="G3 (Bethesda)">
        <title>Genome assembly and association tests identify interacting loci associated with vigor, precocity, and sex in interspecific pistachio rootstocks.</title>
        <authorList>
            <person name="Palmer W."/>
            <person name="Jacygrad E."/>
            <person name="Sagayaradj S."/>
            <person name="Cavanaugh K."/>
            <person name="Han R."/>
            <person name="Bertier L."/>
            <person name="Beede B."/>
            <person name="Kafkas S."/>
            <person name="Golino D."/>
            <person name="Preece J."/>
            <person name="Michelmore R."/>
        </authorList>
    </citation>
    <scope>NUCLEOTIDE SEQUENCE [LARGE SCALE GENOMIC DNA]</scope>
</reference>
<keyword evidence="2" id="KW-1185">Reference proteome</keyword>
<sequence>MGGLRRVGRRVVAGTVCYDWKIGGMGGSTTAEGGGNGWECGCWSFRIYIVSFNIELKALNSIFQKWGVLAPPGLWNISGEPCTGTAVNGTKWEDHAVSIVCNCSYNNNSTCHITHLRVFAQDSTGVIPVELTSLQYLTHIVIDQNYMYGTLPAFIGNLTRLTYLSMGHNEFSGSLPKELGNLKELNFLAIGSNNFSGTLPPELGNLAKLDQPWQNGRGVVQHSVMLGITKGRADLMKKGGRRE</sequence>
<protein>
    <submittedName>
        <fullName evidence="1">Uncharacterized protein</fullName>
    </submittedName>
</protein>
<organism evidence="1 2">
    <name type="scientific">Pistacia atlantica</name>
    <dbReference type="NCBI Taxonomy" id="434234"/>
    <lineage>
        <taxon>Eukaryota</taxon>
        <taxon>Viridiplantae</taxon>
        <taxon>Streptophyta</taxon>
        <taxon>Embryophyta</taxon>
        <taxon>Tracheophyta</taxon>
        <taxon>Spermatophyta</taxon>
        <taxon>Magnoliopsida</taxon>
        <taxon>eudicotyledons</taxon>
        <taxon>Gunneridae</taxon>
        <taxon>Pentapetalae</taxon>
        <taxon>rosids</taxon>
        <taxon>malvids</taxon>
        <taxon>Sapindales</taxon>
        <taxon>Anacardiaceae</taxon>
        <taxon>Pistacia</taxon>
    </lineage>
</organism>
<name>A0ACC1A448_9ROSI</name>
<evidence type="ECO:0000313" key="1">
    <source>
        <dbReference type="EMBL" id="KAJ0080951.1"/>
    </source>
</evidence>
<proteinExistence type="predicted"/>